<dbReference type="InterPro" id="IPR050109">
    <property type="entry name" value="HTH-type_TetR-like_transc_reg"/>
</dbReference>
<evidence type="ECO:0000256" key="4">
    <source>
        <dbReference type="PROSITE-ProRule" id="PRU00335"/>
    </source>
</evidence>
<comment type="caution">
    <text evidence="7">The sequence shown here is derived from an EMBL/GenBank/DDBJ whole genome shotgun (WGS) entry which is preliminary data.</text>
</comment>
<evidence type="ECO:0000256" key="2">
    <source>
        <dbReference type="ARBA" id="ARBA00023125"/>
    </source>
</evidence>
<reference evidence="7" key="2">
    <citation type="journal article" date="2021" name="PeerJ">
        <title>Extensive microbial diversity within the chicken gut microbiome revealed by metagenomics and culture.</title>
        <authorList>
            <person name="Gilroy R."/>
            <person name="Ravi A."/>
            <person name="Getino M."/>
            <person name="Pursley I."/>
            <person name="Horton D.L."/>
            <person name="Alikhan N.F."/>
            <person name="Baker D."/>
            <person name="Gharbi K."/>
            <person name="Hall N."/>
            <person name="Watson M."/>
            <person name="Adriaenssens E.M."/>
            <person name="Foster-Nyarko E."/>
            <person name="Jarju S."/>
            <person name="Secka A."/>
            <person name="Antonio M."/>
            <person name="Oren A."/>
            <person name="Chaudhuri R.R."/>
            <person name="La Ragione R."/>
            <person name="Hildebrand F."/>
            <person name="Pallen M.J."/>
        </authorList>
    </citation>
    <scope>NUCLEOTIDE SEQUENCE</scope>
    <source>
        <strain evidence="7">ChiHjej13B12-12457</strain>
    </source>
</reference>
<keyword evidence="5" id="KW-1133">Transmembrane helix</keyword>
<evidence type="ECO:0000256" key="1">
    <source>
        <dbReference type="ARBA" id="ARBA00023015"/>
    </source>
</evidence>
<keyword evidence="5" id="KW-0812">Transmembrane</keyword>
<dbReference type="SUPFAM" id="SSF48498">
    <property type="entry name" value="Tetracyclin repressor-like, C-terminal domain"/>
    <property type="match status" value="1"/>
</dbReference>
<reference evidence="7" key="1">
    <citation type="submission" date="2020-10" db="EMBL/GenBank/DDBJ databases">
        <authorList>
            <person name="Gilroy R."/>
        </authorList>
    </citation>
    <scope>NUCLEOTIDE SEQUENCE</scope>
    <source>
        <strain evidence="7">ChiHjej13B12-12457</strain>
    </source>
</reference>
<feature type="domain" description="HTH tetR-type" evidence="6">
    <location>
        <begin position="15"/>
        <end position="75"/>
    </location>
</feature>
<feature type="transmembrane region" description="Helical" evidence="5">
    <location>
        <begin position="164"/>
        <end position="182"/>
    </location>
</feature>
<dbReference type="SUPFAM" id="SSF46689">
    <property type="entry name" value="Homeodomain-like"/>
    <property type="match status" value="1"/>
</dbReference>
<sequence>MKDKDDKEGREGGDSSMEERILASAERLFLSKGYNLTSMTEIARETGCTQALVHYYFRTKENLFSKIFEAKFHQFIGCIVQREDEELPFAELISARTSRLFDLMADNQRLPFMFLSEFVINPEQRLTLKDSIFNLCAEATSRLEAMIAAEVESGRIRPTGTMDITLNMFSLVVTFFVVLPFLEDMGLVTEANKEEFIAQRKQEIIRTIIGSLKP</sequence>
<keyword evidence="5" id="KW-0472">Membrane</keyword>
<dbReference type="InterPro" id="IPR036271">
    <property type="entry name" value="Tet_transcr_reg_TetR-rel_C_sf"/>
</dbReference>
<dbReference type="PANTHER" id="PTHR30055">
    <property type="entry name" value="HTH-TYPE TRANSCRIPTIONAL REGULATOR RUTR"/>
    <property type="match status" value="1"/>
</dbReference>
<dbReference type="Gene3D" id="1.10.357.10">
    <property type="entry name" value="Tetracycline Repressor, domain 2"/>
    <property type="match status" value="1"/>
</dbReference>
<gene>
    <name evidence="7" type="ORF">IAC94_04980</name>
</gene>
<evidence type="ECO:0000313" key="8">
    <source>
        <dbReference type="Proteomes" id="UP000886744"/>
    </source>
</evidence>
<accession>A0A9D1J6P6</accession>
<dbReference type="InterPro" id="IPR009057">
    <property type="entry name" value="Homeodomain-like_sf"/>
</dbReference>
<organism evidence="7 8">
    <name type="scientific">Candidatus Coprenecus avistercoris</name>
    <dbReference type="NCBI Taxonomy" id="2840730"/>
    <lineage>
        <taxon>Bacteria</taxon>
        <taxon>Pseudomonadati</taxon>
        <taxon>Bacteroidota</taxon>
        <taxon>Bacteroidia</taxon>
        <taxon>Bacteroidales</taxon>
        <taxon>Rikenellaceae</taxon>
        <taxon>Rikenellaceae incertae sedis</taxon>
        <taxon>Candidatus Coprenecus</taxon>
    </lineage>
</organism>
<dbReference type="EMBL" id="DVHI01000062">
    <property type="protein sequence ID" value="HIR62857.1"/>
    <property type="molecule type" value="Genomic_DNA"/>
</dbReference>
<dbReference type="PANTHER" id="PTHR30055:SF234">
    <property type="entry name" value="HTH-TYPE TRANSCRIPTIONAL REGULATOR BETI"/>
    <property type="match status" value="1"/>
</dbReference>
<keyword evidence="3" id="KW-0804">Transcription</keyword>
<dbReference type="AlphaFoldDB" id="A0A9D1J6P6"/>
<keyword evidence="1" id="KW-0805">Transcription regulation</keyword>
<dbReference type="PROSITE" id="PS50977">
    <property type="entry name" value="HTH_TETR_2"/>
    <property type="match status" value="1"/>
</dbReference>
<evidence type="ECO:0000313" key="7">
    <source>
        <dbReference type="EMBL" id="HIR62857.1"/>
    </source>
</evidence>
<feature type="DNA-binding region" description="H-T-H motif" evidence="4">
    <location>
        <begin position="38"/>
        <end position="57"/>
    </location>
</feature>
<dbReference type="GO" id="GO:0000976">
    <property type="term" value="F:transcription cis-regulatory region binding"/>
    <property type="evidence" value="ECO:0007669"/>
    <property type="project" value="TreeGrafter"/>
</dbReference>
<dbReference type="PRINTS" id="PR00455">
    <property type="entry name" value="HTHTETR"/>
</dbReference>
<evidence type="ECO:0000259" key="6">
    <source>
        <dbReference type="PROSITE" id="PS50977"/>
    </source>
</evidence>
<dbReference type="GO" id="GO:0003700">
    <property type="term" value="F:DNA-binding transcription factor activity"/>
    <property type="evidence" value="ECO:0007669"/>
    <property type="project" value="TreeGrafter"/>
</dbReference>
<dbReference type="InterPro" id="IPR001647">
    <property type="entry name" value="HTH_TetR"/>
</dbReference>
<dbReference type="Pfam" id="PF00440">
    <property type="entry name" value="TetR_N"/>
    <property type="match status" value="1"/>
</dbReference>
<evidence type="ECO:0000256" key="3">
    <source>
        <dbReference type="ARBA" id="ARBA00023163"/>
    </source>
</evidence>
<proteinExistence type="predicted"/>
<evidence type="ECO:0000256" key="5">
    <source>
        <dbReference type="SAM" id="Phobius"/>
    </source>
</evidence>
<dbReference type="Proteomes" id="UP000886744">
    <property type="component" value="Unassembled WGS sequence"/>
</dbReference>
<keyword evidence="2 4" id="KW-0238">DNA-binding</keyword>
<protein>
    <submittedName>
        <fullName evidence="7">TetR/AcrR family transcriptional regulator</fullName>
    </submittedName>
</protein>
<name>A0A9D1J6P6_9BACT</name>